<evidence type="ECO:0000313" key="2">
    <source>
        <dbReference type="EMBL" id="MCI50614.1"/>
    </source>
</evidence>
<feature type="compositionally biased region" description="Acidic residues" evidence="1">
    <location>
        <begin position="41"/>
        <end position="53"/>
    </location>
</feature>
<name>A0A392SQX2_9FABA</name>
<keyword evidence="3" id="KW-1185">Reference proteome</keyword>
<reference evidence="2 3" key="1">
    <citation type="journal article" date="2018" name="Front. Plant Sci.">
        <title>Red Clover (Trifolium pratense) and Zigzag Clover (T. medium) - A Picture of Genomic Similarities and Differences.</title>
        <authorList>
            <person name="Dluhosova J."/>
            <person name="Istvanek J."/>
            <person name="Nedelnik J."/>
            <person name="Repkova J."/>
        </authorList>
    </citation>
    <scope>NUCLEOTIDE SEQUENCE [LARGE SCALE GENOMIC DNA]</scope>
    <source>
        <strain evidence="3">cv. 10/8</strain>
        <tissue evidence="2">Leaf</tissue>
    </source>
</reference>
<comment type="caution">
    <text evidence="2">The sequence shown here is derived from an EMBL/GenBank/DDBJ whole genome shotgun (WGS) entry which is preliminary data.</text>
</comment>
<proteinExistence type="predicted"/>
<feature type="compositionally biased region" description="Low complexity" evidence="1">
    <location>
        <begin position="71"/>
        <end position="85"/>
    </location>
</feature>
<evidence type="ECO:0000256" key="1">
    <source>
        <dbReference type="SAM" id="MobiDB-lite"/>
    </source>
</evidence>
<feature type="compositionally biased region" description="Basic residues" evidence="1">
    <location>
        <begin position="58"/>
        <end position="69"/>
    </location>
</feature>
<sequence>NNNSGTPELVVGSESEKNKEKDVSGDDNVTEYEKTAPEGENLVDLDNVETDEDPQPKQVKKRVGRRLRSRTTQPTSSTKVTPVVTKKAKDSSVKPVRYGA</sequence>
<dbReference type="AlphaFoldDB" id="A0A392SQX2"/>
<dbReference type="EMBL" id="LXQA010419103">
    <property type="protein sequence ID" value="MCI50614.1"/>
    <property type="molecule type" value="Genomic_DNA"/>
</dbReference>
<organism evidence="2 3">
    <name type="scientific">Trifolium medium</name>
    <dbReference type="NCBI Taxonomy" id="97028"/>
    <lineage>
        <taxon>Eukaryota</taxon>
        <taxon>Viridiplantae</taxon>
        <taxon>Streptophyta</taxon>
        <taxon>Embryophyta</taxon>
        <taxon>Tracheophyta</taxon>
        <taxon>Spermatophyta</taxon>
        <taxon>Magnoliopsida</taxon>
        <taxon>eudicotyledons</taxon>
        <taxon>Gunneridae</taxon>
        <taxon>Pentapetalae</taxon>
        <taxon>rosids</taxon>
        <taxon>fabids</taxon>
        <taxon>Fabales</taxon>
        <taxon>Fabaceae</taxon>
        <taxon>Papilionoideae</taxon>
        <taxon>50 kb inversion clade</taxon>
        <taxon>NPAAA clade</taxon>
        <taxon>Hologalegina</taxon>
        <taxon>IRL clade</taxon>
        <taxon>Trifolieae</taxon>
        <taxon>Trifolium</taxon>
    </lineage>
</organism>
<feature type="region of interest" description="Disordered" evidence="1">
    <location>
        <begin position="1"/>
        <end position="100"/>
    </location>
</feature>
<feature type="non-terminal residue" evidence="2">
    <location>
        <position position="1"/>
    </location>
</feature>
<feature type="compositionally biased region" description="Basic and acidic residues" evidence="1">
    <location>
        <begin position="14"/>
        <end position="24"/>
    </location>
</feature>
<evidence type="ECO:0000313" key="3">
    <source>
        <dbReference type="Proteomes" id="UP000265520"/>
    </source>
</evidence>
<feature type="non-terminal residue" evidence="2">
    <location>
        <position position="100"/>
    </location>
</feature>
<dbReference type="Proteomes" id="UP000265520">
    <property type="component" value="Unassembled WGS sequence"/>
</dbReference>
<accession>A0A392SQX2</accession>
<protein>
    <submittedName>
        <fullName evidence="2">Uncharacterized protein</fullName>
    </submittedName>
</protein>